<protein>
    <submittedName>
        <fullName evidence="2">Dextranase</fullName>
    </submittedName>
</protein>
<gene>
    <name evidence="2" type="ORF">A8990_10947</name>
</gene>
<dbReference type="CDD" id="cd14745">
    <property type="entry name" value="GH66"/>
    <property type="match status" value="1"/>
</dbReference>
<dbReference type="Pfam" id="PF13199">
    <property type="entry name" value="Glyco_hydro_66"/>
    <property type="match status" value="1"/>
</dbReference>
<evidence type="ECO:0000313" key="2">
    <source>
        <dbReference type="EMBL" id="REE87402.1"/>
    </source>
</evidence>
<proteinExistence type="predicted"/>
<dbReference type="RefSeq" id="WP_116188856.1">
    <property type="nucleotide sequence ID" value="NZ_QTTN01000009.1"/>
</dbReference>
<evidence type="ECO:0000313" key="3">
    <source>
        <dbReference type="Proteomes" id="UP000256304"/>
    </source>
</evidence>
<dbReference type="Gene3D" id="3.20.20.80">
    <property type="entry name" value="Glycosidases"/>
    <property type="match status" value="1"/>
</dbReference>
<keyword evidence="3" id="KW-1185">Reference proteome</keyword>
<organism evidence="2 3">
    <name type="scientific">Paenibacillus taihuensis</name>
    <dbReference type="NCBI Taxonomy" id="1156355"/>
    <lineage>
        <taxon>Bacteria</taxon>
        <taxon>Bacillati</taxon>
        <taxon>Bacillota</taxon>
        <taxon>Bacilli</taxon>
        <taxon>Bacillales</taxon>
        <taxon>Paenibacillaceae</taxon>
        <taxon>Paenibacillus</taxon>
    </lineage>
</organism>
<dbReference type="Proteomes" id="UP000256304">
    <property type="component" value="Unassembled WGS sequence"/>
</dbReference>
<dbReference type="EMBL" id="QTTN01000009">
    <property type="protein sequence ID" value="REE87402.1"/>
    <property type="molecule type" value="Genomic_DNA"/>
</dbReference>
<dbReference type="AlphaFoldDB" id="A0A3D9S418"/>
<dbReference type="Gene3D" id="2.60.40.1180">
    <property type="entry name" value="Golgi alpha-mannosidase II"/>
    <property type="match status" value="1"/>
</dbReference>
<reference evidence="2 3" key="1">
    <citation type="submission" date="2018-08" db="EMBL/GenBank/DDBJ databases">
        <title>Genomic Encyclopedia of Type Strains, Phase III (KMG-III): the genomes of soil and plant-associated and newly described type strains.</title>
        <authorList>
            <person name="Whitman W."/>
        </authorList>
    </citation>
    <scope>NUCLEOTIDE SEQUENCE [LARGE SCALE GENOMIC DNA]</scope>
    <source>
        <strain evidence="2 3">CGMCC 1.10966</strain>
    </source>
</reference>
<accession>A0A3D9S418</accession>
<sequence length="586" mass="66587">MNALSLYPLHFTDAYPLKAQFRSGERIRLAVELETDGIAASGTFALRVNVYELQTLRETRIFPLMIDASSPQRIELEAEAGPYECEFTGFGCDLELICGDAIIDSLSTAFDVVSDWRKATRYGFLSEYEAGREEEDERKAKWLTKLHLNLTQYYDWMYRHDDLVAQTETYTDLMGRQVSLSAIRNKLTLGRKYGMKSIAYGAVYAASKAFAERNPDWGLYTSAGEPYDFIGIFRIMNIEPESPWHAHIIGEYAKSVAFGFDGIHLDTYGFPKTAWSRLGGEQRLIKLEEQFPVFIDHTREKLSPLNSEACLIFNNVGNWPVNSVAKADQDAIYIEVWKPYERYQHLREIIAMAQTLSGGKNVILAAYLQPFRLASETLGVQGAENGLRLLTATVTAHGAYHLLHGEDGGILTQGYYVDHSQLRDSFRRTVRDYADFIVRYGHLTHDVALRDVSMTHADYDNMEYVFRGFAFSTYGEPGKVWTIVREKTDVKLIHFINLAGVTNDLWNEAKETPADVQGREVRVLCDSSVRAIFLVTPDRDQGRPLALEYRLETSDRGMIAVIALPDLHYWDMLVIQFEEASNVSIP</sequence>
<comment type="caution">
    <text evidence="2">The sequence shown here is derived from an EMBL/GenBank/DDBJ whole genome shotgun (WGS) entry which is preliminary data.</text>
</comment>
<dbReference type="InterPro" id="IPR025092">
    <property type="entry name" value="Glyco_hydro_66"/>
</dbReference>
<dbReference type="InterPro" id="IPR013780">
    <property type="entry name" value="Glyco_hydro_b"/>
</dbReference>
<dbReference type="OrthoDB" id="9778932at2"/>
<keyword evidence="1" id="KW-0732">Signal</keyword>
<name>A0A3D9S418_9BACL</name>
<evidence type="ECO:0000256" key="1">
    <source>
        <dbReference type="ARBA" id="ARBA00022729"/>
    </source>
</evidence>